<evidence type="ECO:0000313" key="2">
    <source>
        <dbReference type="Proteomes" id="UP000053558"/>
    </source>
</evidence>
<dbReference type="RefSeq" id="XP_007769347.1">
    <property type="nucleotide sequence ID" value="XM_007771157.1"/>
</dbReference>
<dbReference type="AlphaFoldDB" id="A0A5M3MP27"/>
<dbReference type="GeneID" id="19211399"/>
<dbReference type="KEGG" id="cput:CONPUDRAFT_90628"/>
<protein>
    <submittedName>
        <fullName evidence="1">Uncharacterized protein</fullName>
    </submittedName>
</protein>
<evidence type="ECO:0000313" key="1">
    <source>
        <dbReference type="EMBL" id="EIW80391.1"/>
    </source>
</evidence>
<dbReference type="InterPro" id="IPR032675">
    <property type="entry name" value="LRR_dom_sf"/>
</dbReference>
<dbReference type="Gene3D" id="3.80.10.10">
    <property type="entry name" value="Ribonuclease Inhibitor"/>
    <property type="match status" value="1"/>
</dbReference>
<proteinExistence type="predicted"/>
<accession>A0A5M3MP27</accession>
<sequence>MASSLIKHSSLATLLPTELLSAIFVECASLPDHDFDPLSHYAPMDFHTCSRECLSWLIVTHLCRRWRLIARSTPSLWTVVPLFDLKWTREMISCAGALPLTIQADMSLLLQPFDGLREVLNHIGRIRDFRLSDGGLRDEAIKLFEGIHPDTGGPHGLERLCLRSDDNTGSQDSRLPSNIFHPTVPSLKRLRLDNWALDFLVASPALQNLTHLQLISIDYVDYDIMDFMTALAAMGHLQALTLIHSFYPHDEVPSYDIALPSLTCVDMENDHLVDCNALFANFRLSRPLDQFRLHFSQFGSFEQEISVLRSMIQQSKTLEEGSDGRLSSVDHYLTGLSFGHFSLTQGSVRFELSVRAPSGRRSPVQFTGRSWQPPAFSLGCGCFVEQAESFLSNMLGIVSLQSVCFATFFGYDTPQPCWDVLCRELPSVRVLLVLGCSVESMARALMPVPGQDLPAPSLRRMLLFDVRVDTYRREGVPSLRELADARQARGSPLEVLEMNPHAAMGERARDWAAFQSQGLDIVWDVVRGSLGQGCNI</sequence>
<gene>
    <name evidence="1" type="ORF">CONPUDRAFT_90628</name>
</gene>
<organism evidence="1 2">
    <name type="scientific">Coniophora puteana (strain RWD-64-598)</name>
    <name type="common">Brown rot fungus</name>
    <dbReference type="NCBI Taxonomy" id="741705"/>
    <lineage>
        <taxon>Eukaryota</taxon>
        <taxon>Fungi</taxon>
        <taxon>Dikarya</taxon>
        <taxon>Basidiomycota</taxon>
        <taxon>Agaricomycotina</taxon>
        <taxon>Agaricomycetes</taxon>
        <taxon>Agaricomycetidae</taxon>
        <taxon>Boletales</taxon>
        <taxon>Coniophorineae</taxon>
        <taxon>Coniophoraceae</taxon>
        <taxon>Coniophora</taxon>
    </lineage>
</organism>
<name>A0A5M3MP27_CONPW</name>
<dbReference type="EMBL" id="JH711579">
    <property type="protein sequence ID" value="EIW80391.1"/>
    <property type="molecule type" value="Genomic_DNA"/>
</dbReference>
<comment type="caution">
    <text evidence="1">The sequence shown here is derived from an EMBL/GenBank/DDBJ whole genome shotgun (WGS) entry which is preliminary data.</text>
</comment>
<reference evidence="2" key="1">
    <citation type="journal article" date="2012" name="Science">
        <title>The Paleozoic origin of enzymatic lignin decomposition reconstructed from 31 fungal genomes.</title>
        <authorList>
            <person name="Floudas D."/>
            <person name="Binder M."/>
            <person name="Riley R."/>
            <person name="Barry K."/>
            <person name="Blanchette R.A."/>
            <person name="Henrissat B."/>
            <person name="Martinez A.T."/>
            <person name="Otillar R."/>
            <person name="Spatafora J.W."/>
            <person name="Yadav J.S."/>
            <person name="Aerts A."/>
            <person name="Benoit I."/>
            <person name="Boyd A."/>
            <person name="Carlson A."/>
            <person name="Copeland A."/>
            <person name="Coutinho P.M."/>
            <person name="de Vries R.P."/>
            <person name="Ferreira P."/>
            <person name="Findley K."/>
            <person name="Foster B."/>
            <person name="Gaskell J."/>
            <person name="Glotzer D."/>
            <person name="Gorecki P."/>
            <person name="Heitman J."/>
            <person name="Hesse C."/>
            <person name="Hori C."/>
            <person name="Igarashi K."/>
            <person name="Jurgens J.A."/>
            <person name="Kallen N."/>
            <person name="Kersten P."/>
            <person name="Kohler A."/>
            <person name="Kuees U."/>
            <person name="Kumar T.K.A."/>
            <person name="Kuo A."/>
            <person name="LaButti K."/>
            <person name="Larrondo L.F."/>
            <person name="Lindquist E."/>
            <person name="Ling A."/>
            <person name="Lombard V."/>
            <person name="Lucas S."/>
            <person name="Lundell T."/>
            <person name="Martin R."/>
            <person name="McLaughlin D.J."/>
            <person name="Morgenstern I."/>
            <person name="Morin E."/>
            <person name="Murat C."/>
            <person name="Nagy L.G."/>
            <person name="Nolan M."/>
            <person name="Ohm R.A."/>
            <person name="Patyshakuliyeva A."/>
            <person name="Rokas A."/>
            <person name="Ruiz-Duenas F.J."/>
            <person name="Sabat G."/>
            <person name="Salamov A."/>
            <person name="Samejima M."/>
            <person name="Schmutz J."/>
            <person name="Slot J.C."/>
            <person name="St John F."/>
            <person name="Stenlid J."/>
            <person name="Sun H."/>
            <person name="Sun S."/>
            <person name="Syed K."/>
            <person name="Tsang A."/>
            <person name="Wiebenga A."/>
            <person name="Young D."/>
            <person name="Pisabarro A."/>
            <person name="Eastwood D.C."/>
            <person name="Martin F."/>
            <person name="Cullen D."/>
            <person name="Grigoriev I.V."/>
            <person name="Hibbett D.S."/>
        </authorList>
    </citation>
    <scope>NUCLEOTIDE SEQUENCE [LARGE SCALE GENOMIC DNA]</scope>
    <source>
        <strain evidence="2">RWD-64-598 SS2</strain>
    </source>
</reference>
<dbReference type="OrthoDB" id="3181669at2759"/>
<keyword evidence="2" id="KW-1185">Reference proteome</keyword>
<dbReference type="SUPFAM" id="SSF52047">
    <property type="entry name" value="RNI-like"/>
    <property type="match status" value="1"/>
</dbReference>
<dbReference type="Proteomes" id="UP000053558">
    <property type="component" value="Unassembled WGS sequence"/>
</dbReference>